<evidence type="ECO:0000256" key="7">
    <source>
        <dbReference type="HAMAP-Rule" id="MF_00793"/>
    </source>
</evidence>
<dbReference type="EMBL" id="JNAX01000004">
    <property type="protein sequence ID" value="KGG21950.1"/>
    <property type="molecule type" value="Genomic_DNA"/>
</dbReference>
<reference evidence="9" key="1">
    <citation type="journal article" date="2014" name="Sci. Data">
        <title>Genomes of diverse isolates of the marine cyanobacterium Prochlorococcus.</title>
        <authorList>
            <person name="Biller S."/>
            <person name="Berube P."/>
            <person name="Thompson J."/>
            <person name="Kelly L."/>
            <person name="Roggensack S."/>
            <person name="Awad L."/>
            <person name="Roache-Johnson K."/>
            <person name="Ding H."/>
            <person name="Giovannoni S.J."/>
            <person name="Moore L.R."/>
            <person name="Chisholm S.W."/>
        </authorList>
    </citation>
    <scope>NUCLEOTIDE SEQUENCE [LARGE SCALE GENOMIC DNA]</scope>
    <source>
        <strain evidence="9">PAC1</strain>
    </source>
</reference>
<dbReference type="Pfam" id="PF05996">
    <property type="entry name" value="Fe_bilin_red"/>
    <property type="match status" value="1"/>
</dbReference>
<dbReference type="PANTHER" id="PTHR34557">
    <property type="entry name" value="PHYTOCHROMOBILIN:FERREDOXIN OXIDOREDUCTASE, CHLOROPLASTIC"/>
    <property type="match status" value="1"/>
</dbReference>
<dbReference type="InterPro" id="IPR009249">
    <property type="entry name" value="Ferredoxin-dep_bilin_Rdtase"/>
</dbReference>
<accession>A0A0A2CAL8</accession>
<name>A0A0A2CAL8_PROMR</name>
<proteinExistence type="inferred from homology"/>
<evidence type="ECO:0000256" key="6">
    <source>
        <dbReference type="ARBA" id="ARBA00047750"/>
    </source>
</evidence>
<evidence type="ECO:0000256" key="5">
    <source>
        <dbReference type="ARBA" id="ARBA00023002"/>
    </source>
</evidence>
<dbReference type="NCBIfam" id="NF009722">
    <property type="entry name" value="PRK13249.1"/>
    <property type="match status" value="1"/>
</dbReference>
<comment type="caution">
    <text evidence="8">The sequence shown here is derived from an EMBL/GenBank/DDBJ whole genome shotgun (WGS) entry which is preliminary data.</text>
</comment>
<dbReference type="RefSeq" id="WP_036904486.1">
    <property type="nucleotide sequence ID" value="NZ_CP138967.1"/>
</dbReference>
<dbReference type="InterPro" id="IPR022827">
    <property type="entry name" value="Phycoerythrobilin_Fdx_Rdtase"/>
</dbReference>
<dbReference type="EC" id="1.3.7.3" evidence="3 7"/>
<evidence type="ECO:0000256" key="4">
    <source>
        <dbReference type="ARBA" id="ARBA00019573"/>
    </source>
</evidence>
<dbReference type="PANTHER" id="PTHR34557:SF1">
    <property type="entry name" value="PHYTOCHROMOBILIN:FERREDOXIN OXIDOREDUCTASE, CHLOROPLASTIC"/>
    <property type="match status" value="1"/>
</dbReference>
<protein>
    <recommendedName>
        <fullName evidence="4 7">Phycoerythrobilin:ferredoxin oxidoreductase</fullName>
        <ecNumber evidence="3 7">1.3.7.3</ecNumber>
    </recommendedName>
</protein>
<dbReference type="Proteomes" id="UP000030392">
    <property type="component" value="Unassembled WGS sequence"/>
</dbReference>
<evidence type="ECO:0000256" key="3">
    <source>
        <dbReference type="ARBA" id="ARBA00012714"/>
    </source>
</evidence>
<evidence type="ECO:0000256" key="2">
    <source>
        <dbReference type="ARBA" id="ARBA00006908"/>
    </source>
</evidence>
<comment type="similarity">
    <text evidence="2 7">Belongs to the HY2 family.</text>
</comment>
<comment type="function">
    <text evidence="1 7">Catalyzes the two-electron reduction of the C2 and C3(1) diene system of 15,16-dihydrobiliverdin.</text>
</comment>
<gene>
    <name evidence="7" type="primary">pebB</name>
    <name evidence="8" type="ORF">EV03_0269</name>
</gene>
<dbReference type="GO" id="GO:0010024">
    <property type="term" value="P:phytochromobilin biosynthetic process"/>
    <property type="evidence" value="ECO:0007669"/>
    <property type="project" value="InterPro"/>
</dbReference>
<dbReference type="HAMAP" id="MF_00793">
    <property type="entry name" value="PebB"/>
    <property type="match status" value="1"/>
</dbReference>
<sequence>MQSIRNNSLEPISISNWRWSYFLDETIKAFSTFQTRPYPIDNDFLFRESFFGSSSNPKKVILETWALKMEKIRQARCACLQAGESTSVMNLVISPLNNYDLPFFGADFVTLPNGHLIALDLQPALKDDITHTQHVWNKLKPIHAHWQSKIPSGGDIPSDARQYFSPAFLWSRIPLGEEGDNLITQRIKPAFDEYLNCFFDLLRDAKITSKERSFQLLNGQKKYMRYRAEKDPARGMLRSFFGELWTESYINNILFDLK</sequence>
<organism evidence="8 9">
    <name type="scientific">Prochlorococcus marinus str. PAC1</name>
    <dbReference type="NCBI Taxonomy" id="59924"/>
    <lineage>
        <taxon>Bacteria</taxon>
        <taxon>Bacillati</taxon>
        <taxon>Cyanobacteriota</taxon>
        <taxon>Cyanophyceae</taxon>
        <taxon>Synechococcales</taxon>
        <taxon>Prochlorococcaceae</taxon>
        <taxon>Prochlorococcus</taxon>
    </lineage>
</organism>
<evidence type="ECO:0000313" key="9">
    <source>
        <dbReference type="Proteomes" id="UP000030392"/>
    </source>
</evidence>
<keyword evidence="5 7" id="KW-0560">Oxidoreductase</keyword>
<dbReference type="GO" id="GO:0050897">
    <property type="term" value="F:cobalt ion binding"/>
    <property type="evidence" value="ECO:0007669"/>
    <property type="project" value="InterPro"/>
</dbReference>
<evidence type="ECO:0000313" key="8">
    <source>
        <dbReference type="EMBL" id="KGG21950.1"/>
    </source>
</evidence>
<comment type="catalytic activity">
    <reaction evidence="6 7">
        <text>(3Z)-phycoerythrobilin + oxidized 2[4Fe-4S]-[ferredoxin] = 15,16-dihydrobiliverdin + reduced 2[4Fe-4S]-[ferredoxin] + 2 H(+)</text>
        <dbReference type="Rhea" id="RHEA:22092"/>
        <dbReference type="Rhea" id="RHEA-COMP:10002"/>
        <dbReference type="Rhea" id="RHEA-COMP:10004"/>
        <dbReference type="ChEBI" id="CHEBI:15378"/>
        <dbReference type="ChEBI" id="CHEBI:33722"/>
        <dbReference type="ChEBI" id="CHEBI:33723"/>
        <dbReference type="ChEBI" id="CHEBI:57438"/>
        <dbReference type="ChEBI" id="CHEBI:57899"/>
        <dbReference type="EC" id="1.3.7.3"/>
    </reaction>
</comment>
<dbReference type="Gene3D" id="3.40.1500.20">
    <property type="match status" value="1"/>
</dbReference>
<dbReference type="GO" id="GO:0050618">
    <property type="term" value="F:phycoerythrobilin:ferredoxin oxidoreductase activity"/>
    <property type="evidence" value="ECO:0007669"/>
    <property type="project" value="UniProtKB-UniRule"/>
</dbReference>
<evidence type="ECO:0000256" key="1">
    <source>
        <dbReference type="ARBA" id="ARBA00003349"/>
    </source>
</evidence>
<dbReference type="AlphaFoldDB" id="A0A0A2CAL8"/>